<sequence length="180" mass="20090">MVCIIRGGVPVSIFFSQVRALPEPNDDRLSSLARAPYFRDVLQVPLNQTELVASQLQFGIFNYLPSWVNALMGLRNHLVKRLGFEVGQTTMTPEADHWEVGTKAGFLTVKEISDNEVISGAEDKHMSFFISVKKTNNTVIVSTLVNQKTFLGRVYVNAILPFHYVIARVVINNAVKAGRI</sequence>
<dbReference type="Pfam" id="PF11066">
    <property type="entry name" value="DUF2867"/>
    <property type="match status" value="1"/>
</dbReference>
<keyword evidence="2" id="KW-1185">Reference proteome</keyword>
<comment type="caution">
    <text evidence="1">The sequence shown here is derived from an EMBL/GenBank/DDBJ whole genome shotgun (WGS) entry which is preliminary data.</text>
</comment>
<dbReference type="InterPro" id="IPR021295">
    <property type="entry name" value="DUF2867"/>
</dbReference>
<evidence type="ECO:0000313" key="2">
    <source>
        <dbReference type="Proteomes" id="UP000254326"/>
    </source>
</evidence>
<name>A0A370UB39_9GAMM</name>
<organism evidence="1 2">
    <name type="scientific">Marinomonas piezotolerans</name>
    <dbReference type="NCBI Taxonomy" id="2213058"/>
    <lineage>
        <taxon>Bacteria</taxon>
        <taxon>Pseudomonadati</taxon>
        <taxon>Pseudomonadota</taxon>
        <taxon>Gammaproteobacteria</taxon>
        <taxon>Oceanospirillales</taxon>
        <taxon>Oceanospirillaceae</taxon>
        <taxon>Marinomonas</taxon>
    </lineage>
</organism>
<dbReference type="EMBL" id="QKRA01000002">
    <property type="protein sequence ID" value="RDL44968.1"/>
    <property type="molecule type" value="Genomic_DNA"/>
</dbReference>
<dbReference type="OrthoDB" id="7058586at2"/>
<gene>
    <name evidence="1" type="ORF">DN730_04950</name>
</gene>
<proteinExistence type="predicted"/>
<reference evidence="1 2" key="1">
    <citation type="submission" date="2018-06" db="EMBL/GenBank/DDBJ databases">
        <title>Marinomonas sp. YLB-05 draft genome sequence.</title>
        <authorList>
            <person name="Yu L."/>
            <person name="Tang X."/>
        </authorList>
    </citation>
    <scope>NUCLEOTIDE SEQUENCE [LARGE SCALE GENOMIC DNA]</scope>
    <source>
        <strain evidence="1 2">YLB-05</strain>
    </source>
</reference>
<accession>A0A370UB39</accession>
<evidence type="ECO:0000313" key="1">
    <source>
        <dbReference type="EMBL" id="RDL44968.1"/>
    </source>
</evidence>
<protein>
    <submittedName>
        <fullName evidence="1">DUF2867 domain-containing protein</fullName>
    </submittedName>
</protein>
<dbReference type="Proteomes" id="UP000254326">
    <property type="component" value="Unassembled WGS sequence"/>
</dbReference>
<dbReference type="AlphaFoldDB" id="A0A370UB39"/>